<protein>
    <submittedName>
        <fullName evidence="1">Molybdenum cofactor synthesis 2</fullName>
    </submittedName>
</protein>
<dbReference type="CDD" id="cd00756">
    <property type="entry name" value="MoaE"/>
    <property type="match status" value="1"/>
</dbReference>
<name>A0A0H2RZ93_9AGAM</name>
<organism evidence="1 2">
    <name type="scientific">Schizopora paradoxa</name>
    <dbReference type="NCBI Taxonomy" id="27342"/>
    <lineage>
        <taxon>Eukaryota</taxon>
        <taxon>Fungi</taxon>
        <taxon>Dikarya</taxon>
        <taxon>Basidiomycota</taxon>
        <taxon>Agaricomycotina</taxon>
        <taxon>Agaricomycetes</taxon>
        <taxon>Hymenochaetales</taxon>
        <taxon>Schizoporaceae</taxon>
        <taxon>Schizopora</taxon>
    </lineage>
</organism>
<dbReference type="STRING" id="27342.A0A0H2RZ93"/>
<feature type="non-terminal residue" evidence="1">
    <location>
        <position position="1"/>
    </location>
</feature>
<evidence type="ECO:0000313" key="1">
    <source>
        <dbReference type="EMBL" id="KLO17064.1"/>
    </source>
</evidence>
<sequence length="163" mass="17842">SASHSDRLETGNGECVLSYEPLDTQNIIKSVGDDAAGAIAVFIGTTRNSFQGKTVVHLEYQAYSSLAIKTMATILESANTLVGRSEHSVQGTVPALIKCKLHHRLGVVPVGEPSIVIAVSSPHRRESFQACEFILEEVKAKAQIWKREYYEGGNEDAQWKENI</sequence>
<dbReference type="GO" id="GO:0006777">
    <property type="term" value="P:Mo-molybdopterin cofactor biosynthetic process"/>
    <property type="evidence" value="ECO:0007669"/>
    <property type="project" value="InterPro"/>
</dbReference>
<evidence type="ECO:0000313" key="2">
    <source>
        <dbReference type="Proteomes" id="UP000053477"/>
    </source>
</evidence>
<gene>
    <name evidence="1" type="ORF">SCHPADRAFT_808073</name>
</gene>
<feature type="non-terminal residue" evidence="1">
    <location>
        <position position="163"/>
    </location>
</feature>
<dbReference type="EMBL" id="KQ085909">
    <property type="protein sequence ID" value="KLO17064.1"/>
    <property type="molecule type" value="Genomic_DNA"/>
</dbReference>
<proteinExistence type="predicted"/>
<dbReference type="Gene3D" id="3.90.1170.40">
    <property type="entry name" value="Molybdopterin biosynthesis MoaE subunit"/>
    <property type="match status" value="1"/>
</dbReference>
<dbReference type="AlphaFoldDB" id="A0A0H2RZ93"/>
<dbReference type="InterPro" id="IPR003448">
    <property type="entry name" value="Mopterin_biosynth_MoaE"/>
</dbReference>
<keyword evidence="2" id="KW-1185">Reference proteome</keyword>
<dbReference type="Proteomes" id="UP000053477">
    <property type="component" value="Unassembled WGS sequence"/>
</dbReference>
<accession>A0A0H2RZ93</accession>
<dbReference type="InterPro" id="IPR036563">
    <property type="entry name" value="MoaE_sf"/>
</dbReference>
<dbReference type="Pfam" id="PF02391">
    <property type="entry name" value="MoaE"/>
    <property type="match status" value="1"/>
</dbReference>
<dbReference type="OrthoDB" id="5531344at2759"/>
<dbReference type="InParanoid" id="A0A0H2RZ93"/>
<reference evidence="1 2" key="1">
    <citation type="submission" date="2015-04" db="EMBL/GenBank/DDBJ databases">
        <title>Complete genome sequence of Schizopora paradoxa KUC8140, a cosmopolitan wood degrader in East Asia.</title>
        <authorList>
            <consortium name="DOE Joint Genome Institute"/>
            <person name="Min B."/>
            <person name="Park H."/>
            <person name="Jang Y."/>
            <person name="Kim J.-J."/>
            <person name="Kim K.H."/>
            <person name="Pangilinan J."/>
            <person name="Lipzen A."/>
            <person name="Riley R."/>
            <person name="Grigoriev I.V."/>
            <person name="Spatafora J.W."/>
            <person name="Choi I.-G."/>
        </authorList>
    </citation>
    <scope>NUCLEOTIDE SEQUENCE [LARGE SCALE GENOMIC DNA]</scope>
    <source>
        <strain evidence="1 2">KUC8140</strain>
    </source>
</reference>
<dbReference type="SUPFAM" id="SSF54690">
    <property type="entry name" value="Molybdopterin synthase subunit MoaE"/>
    <property type="match status" value="1"/>
</dbReference>
<dbReference type="PANTHER" id="PTHR23404">
    <property type="entry name" value="MOLYBDOPTERIN SYNTHASE RELATED"/>
    <property type="match status" value="1"/>
</dbReference>